<dbReference type="SUPFAM" id="SSF56815">
    <property type="entry name" value="Sec1/munc18-like (SM) proteins"/>
    <property type="match status" value="1"/>
</dbReference>
<name>A0A109UWW0_9SACH</name>
<gene>
    <name evidence="3" type="ORF">AW171_hschr2530</name>
</gene>
<accession>A0A109UWW0</accession>
<evidence type="ECO:0000256" key="1">
    <source>
        <dbReference type="ARBA" id="ARBA00009884"/>
    </source>
</evidence>
<reference evidence="3 4" key="1">
    <citation type="submission" date="2016-01" db="EMBL/GenBank/DDBJ databases">
        <title>Genome sequence of the yeast Holleya sinecauda.</title>
        <authorList>
            <person name="Dietrich F.S."/>
        </authorList>
    </citation>
    <scope>NUCLEOTIDE SEQUENCE [LARGE SCALE GENOMIC DNA]</scope>
    <source>
        <strain evidence="3 4">ATCC 58844</strain>
    </source>
</reference>
<organism evidence="3 4">
    <name type="scientific">Eremothecium sinecaudum</name>
    <dbReference type="NCBI Taxonomy" id="45286"/>
    <lineage>
        <taxon>Eukaryota</taxon>
        <taxon>Fungi</taxon>
        <taxon>Dikarya</taxon>
        <taxon>Ascomycota</taxon>
        <taxon>Saccharomycotina</taxon>
        <taxon>Saccharomycetes</taxon>
        <taxon>Saccharomycetales</taxon>
        <taxon>Saccharomycetaceae</taxon>
        <taxon>Eremothecium</taxon>
    </lineage>
</organism>
<feature type="region of interest" description="Disordered" evidence="2">
    <location>
        <begin position="644"/>
        <end position="718"/>
    </location>
</feature>
<dbReference type="Gene3D" id="3.40.50.1910">
    <property type="match status" value="1"/>
</dbReference>
<dbReference type="Proteomes" id="UP000243052">
    <property type="component" value="Chromosome ii"/>
</dbReference>
<feature type="compositionally biased region" description="Basic residues" evidence="2">
    <location>
        <begin position="707"/>
        <end position="718"/>
    </location>
</feature>
<feature type="compositionally biased region" description="Polar residues" evidence="2">
    <location>
        <begin position="685"/>
        <end position="697"/>
    </location>
</feature>
<dbReference type="InterPro" id="IPR043127">
    <property type="entry name" value="Sec-1-like_dom3a"/>
</dbReference>
<dbReference type="InterPro" id="IPR001619">
    <property type="entry name" value="Sec1-like"/>
</dbReference>
<dbReference type="STRING" id="45286.A0A109UWW0"/>
<protein>
    <submittedName>
        <fullName evidence="3">HBR098Cp</fullName>
    </submittedName>
</protein>
<sequence>MSDLIVLQRDYIISCLNSIRTDNGIKFLVIDSLVDELFNYLFVERNELLSHVTAVDLIDSRSRVGKPSVDVIYMISATKFNISSIEADFSTSPTRYRRHHIRFMPGFTPELAYYLKSKRYVSQYMASLSEIKCSFIPKAHNFFETMGIDQSTQIFFNPQCKDLIEQAIQKTVQSLLNICIVTGEYPIVRYSEPNRDVLEVCRATVLAKRLAFEFQSALDDYARQNEDFPPSNPRPRSVLIITDRCLDLMSPLVHDFSYQCMAYDLVNDLDLRTAVYRYEAENERGEMEKKSSKLLDLVDPDWVELKHQHIADASEALNEKINDMISKNPLLVDRSKVKTTTDLLSVVAHLKDFDEVRRRITLHKKLIDQCLELSKQRGLVELSYMEQSLCGYGIDFEGNKVKQLAEELVTMLAEDAPSITDKIRYMIEYAMLKGGLIESDFAKLLAFIGIEKDHGYFQHFMILFKNFRYLGFKLVKADVKAAPFEKEWMHDTVTNDPNIYQTSRFVPALANILSSTITNPLLVSEASFPYVKDKPIELLDPESGTSLAASSYTSSLRNPRHKASWAKTNSQSKLPKQRFFYYIIGGITNIELKAAYSQAQLKNKDIFIGSDAVLTPLKFMQTVEKLSESRARLKLQYDEPVPSAIPENLAHQRPLVPEQTEERPNTQPNVHRVNPKSTGEEMGHTSITPTQTVSNETPLEHVNEKEKRRHKFKKFLRK</sequence>
<dbReference type="Gene3D" id="1.25.40.60">
    <property type="match status" value="1"/>
</dbReference>
<dbReference type="EMBL" id="CP014242">
    <property type="protein sequence ID" value="AMD18999.1"/>
    <property type="molecule type" value="Genomic_DNA"/>
</dbReference>
<dbReference type="GeneID" id="28722201"/>
<keyword evidence="4" id="KW-1185">Reference proteome</keyword>
<dbReference type="AlphaFoldDB" id="A0A109UWW0"/>
<evidence type="ECO:0000313" key="3">
    <source>
        <dbReference type="EMBL" id="AMD18999.1"/>
    </source>
</evidence>
<dbReference type="Gene3D" id="3.40.50.2060">
    <property type="match status" value="1"/>
</dbReference>
<dbReference type="InterPro" id="IPR036045">
    <property type="entry name" value="Sec1-like_sf"/>
</dbReference>
<dbReference type="Gene3D" id="3.90.830.10">
    <property type="entry name" value="Syntaxin Binding Protein 1, Chain A, domain 2"/>
    <property type="match status" value="1"/>
</dbReference>
<comment type="similarity">
    <text evidence="1">Belongs to the STXBP/unc-18/SEC1 family.</text>
</comment>
<dbReference type="GO" id="GO:0016192">
    <property type="term" value="P:vesicle-mediated transport"/>
    <property type="evidence" value="ECO:0007669"/>
    <property type="project" value="InterPro"/>
</dbReference>
<dbReference type="InterPro" id="IPR043154">
    <property type="entry name" value="Sec-1-like_dom1"/>
</dbReference>
<proteinExistence type="inferred from homology"/>
<dbReference type="PANTHER" id="PTHR11679">
    <property type="entry name" value="VESICLE PROTEIN SORTING-ASSOCIATED"/>
    <property type="match status" value="1"/>
</dbReference>
<evidence type="ECO:0000313" key="4">
    <source>
        <dbReference type="Proteomes" id="UP000243052"/>
    </source>
</evidence>
<dbReference type="RefSeq" id="XP_017985995.1">
    <property type="nucleotide sequence ID" value="XM_018130506.1"/>
</dbReference>
<dbReference type="Pfam" id="PF00995">
    <property type="entry name" value="Sec1"/>
    <property type="match status" value="1"/>
</dbReference>
<dbReference type="OrthoDB" id="2228at2759"/>
<dbReference type="PIRSF" id="PIRSF005715">
    <property type="entry name" value="VPS45_Sec1"/>
    <property type="match status" value="1"/>
</dbReference>
<dbReference type="InterPro" id="IPR027482">
    <property type="entry name" value="Sec1-like_dom2"/>
</dbReference>
<evidence type="ECO:0000256" key="2">
    <source>
        <dbReference type="SAM" id="MobiDB-lite"/>
    </source>
</evidence>